<organism evidence="3 4">
    <name type="scientific">Zhihengliuella alba</name>
    <dbReference type="NCBI Taxonomy" id="547018"/>
    <lineage>
        <taxon>Bacteria</taxon>
        <taxon>Bacillati</taxon>
        <taxon>Actinomycetota</taxon>
        <taxon>Actinomycetes</taxon>
        <taxon>Micrococcales</taxon>
        <taxon>Micrococcaceae</taxon>
        <taxon>Zhihengliuella</taxon>
    </lineage>
</organism>
<keyword evidence="4" id="KW-1185">Reference proteome</keyword>
<comment type="caution">
    <text evidence="3">The sequence shown here is derived from an EMBL/GenBank/DDBJ whole genome shotgun (WGS) entry which is preliminary data.</text>
</comment>
<sequence>MADANRCAVIATRSTLLALMACTPVLVGCTPPAASELEGPWAQEFEQALDSVSSDFQREVLSDGEVTPAEYAEAQQRFRECAAASGLDVKTHQEGGFSFSHPNQQEGESIAESCSLKTLNYVEALYLDPLANPENVPWDEAYLRCLQASGVVEESMTAEDMANWEWDYDDPAQRACSEDPLGSDSAATG</sequence>
<name>A0ABP7DMQ8_9MICC</name>
<feature type="region of interest" description="Disordered" evidence="1">
    <location>
        <begin position="169"/>
        <end position="189"/>
    </location>
</feature>
<dbReference type="EMBL" id="BAABCJ010000005">
    <property type="protein sequence ID" value="GAA3707470.1"/>
    <property type="molecule type" value="Genomic_DNA"/>
</dbReference>
<feature type="chain" id="PRO_5045707040" description="Lipoprotein" evidence="2">
    <location>
        <begin position="28"/>
        <end position="189"/>
    </location>
</feature>
<gene>
    <name evidence="3" type="ORF">GCM10022377_21570</name>
</gene>
<evidence type="ECO:0008006" key="5">
    <source>
        <dbReference type="Google" id="ProtNLM"/>
    </source>
</evidence>
<evidence type="ECO:0000256" key="2">
    <source>
        <dbReference type="SAM" id="SignalP"/>
    </source>
</evidence>
<proteinExistence type="predicted"/>
<accession>A0ABP7DMQ8</accession>
<evidence type="ECO:0000313" key="3">
    <source>
        <dbReference type="EMBL" id="GAA3707470.1"/>
    </source>
</evidence>
<dbReference type="PROSITE" id="PS51257">
    <property type="entry name" value="PROKAR_LIPOPROTEIN"/>
    <property type="match status" value="1"/>
</dbReference>
<keyword evidence="2" id="KW-0732">Signal</keyword>
<dbReference type="Proteomes" id="UP001501536">
    <property type="component" value="Unassembled WGS sequence"/>
</dbReference>
<reference evidence="4" key="1">
    <citation type="journal article" date="2019" name="Int. J. Syst. Evol. Microbiol.">
        <title>The Global Catalogue of Microorganisms (GCM) 10K type strain sequencing project: providing services to taxonomists for standard genome sequencing and annotation.</title>
        <authorList>
            <consortium name="The Broad Institute Genomics Platform"/>
            <consortium name="The Broad Institute Genome Sequencing Center for Infectious Disease"/>
            <person name="Wu L."/>
            <person name="Ma J."/>
        </authorList>
    </citation>
    <scope>NUCLEOTIDE SEQUENCE [LARGE SCALE GENOMIC DNA]</scope>
    <source>
        <strain evidence="4">JCM 16961</strain>
    </source>
</reference>
<feature type="signal peptide" evidence="2">
    <location>
        <begin position="1"/>
        <end position="27"/>
    </location>
</feature>
<protein>
    <recommendedName>
        <fullName evidence="5">Lipoprotein</fullName>
    </recommendedName>
</protein>
<evidence type="ECO:0000313" key="4">
    <source>
        <dbReference type="Proteomes" id="UP001501536"/>
    </source>
</evidence>
<evidence type="ECO:0000256" key="1">
    <source>
        <dbReference type="SAM" id="MobiDB-lite"/>
    </source>
</evidence>